<sequence>MYERCFGKKKKQDADSDTEYRPAPSRPRRDDYYDDPRNATPSRYDTRDRYDTPTPRRDEYGTPRPRRDEYGGVYDTPRHWRDDYDDARYERTPRTQTPPSPARDERTRTPLRAESPPPRWTPLKADTPRTRTPRDESPSRYDIQTQRAPTTPLRPETPLRTETPRTRTPAAPVRAESPMRYASPPPRTPVRHGSPSRGETPRTRTPHSARREASPLRYDAVSPRALPTPLGAESPTRYASPPPRTPVRHGSPSRGETPRTRTPHSALREASPLRYDAVSPRTPHTPLRAETPRAYTPSTPSRPITPFIPPEEKQEWGFALKEKRDKEKALTADEIVQFQEQCLREHNKYREHHGVQPLVLKKPLCRIAQEWAGHLAEIETLDNHKHFSYGENLFRGKGTIFTAEDVIKNWYNEGESYDFSKPAFHDSNSHFTQIIWKDTKYLGVGIQIANNHTYIVCNYHPAGNVIGNFGAQVLPIKAVPQLTDKTITDAKAQVYRDEFANACLEVHNKYRIKHGCPPLILSAQLNKHATEWAQHLAKIGTLEHRPNDKYGQNLFMATNYDPSAEEVIKDWYEEIDQFDFNNPTFTPDTGNFTQLMWKGTKELGVGIEKV</sequence>
<dbReference type="CDD" id="cd05382">
    <property type="entry name" value="CAP_GAPR1-like"/>
    <property type="match status" value="2"/>
</dbReference>
<name>A0A8U0WA54_9MUSC</name>
<dbReference type="Pfam" id="PF00188">
    <property type="entry name" value="CAP"/>
    <property type="match status" value="2"/>
</dbReference>
<feature type="domain" description="SCP" evidence="4">
    <location>
        <begin position="498"/>
        <end position="610"/>
    </location>
</feature>
<comment type="subcellular location">
    <subcellularLocation>
        <location evidence="1">Secreted</location>
    </subcellularLocation>
</comment>
<dbReference type="InterPro" id="IPR001283">
    <property type="entry name" value="CRISP-related"/>
</dbReference>
<dbReference type="AlphaFoldDB" id="A0A8U0WA54"/>
<dbReference type="Proteomes" id="UP000092443">
    <property type="component" value="Unplaced"/>
</dbReference>
<keyword evidence="2" id="KW-0964">Secreted</keyword>
<evidence type="ECO:0000313" key="6">
    <source>
        <dbReference type="RefSeq" id="XP_037882068.1"/>
    </source>
</evidence>
<dbReference type="InterPro" id="IPR035940">
    <property type="entry name" value="CAP_sf"/>
</dbReference>
<feature type="compositionally biased region" description="Basic and acidic residues" evidence="3">
    <location>
        <begin position="44"/>
        <end position="93"/>
    </location>
</feature>
<dbReference type="InterPro" id="IPR034113">
    <property type="entry name" value="SCP_GAPR1-like"/>
</dbReference>
<evidence type="ECO:0000256" key="3">
    <source>
        <dbReference type="SAM" id="MobiDB-lite"/>
    </source>
</evidence>
<protein>
    <submittedName>
        <fullName evidence="6">Serine/arginine repetitive matrix protein 1-like</fullName>
    </submittedName>
</protein>
<gene>
    <name evidence="6" type="primary">LOC119632970</name>
</gene>
<feature type="region of interest" description="Disordered" evidence="3">
    <location>
        <begin position="1"/>
        <end position="309"/>
    </location>
</feature>
<dbReference type="GeneID" id="119632970"/>
<accession>A0A8U0WA54</accession>
<evidence type="ECO:0000313" key="5">
    <source>
        <dbReference type="Proteomes" id="UP000092443"/>
    </source>
</evidence>
<evidence type="ECO:0000259" key="4">
    <source>
        <dbReference type="SMART" id="SM00198"/>
    </source>
</evidence>
<feature type="compositionally biased region" description="Basic and acidic residues" evidence="3">
    <location>
        <begin position="27"/>
        <end position="37"/>
    </location>
</feature>
<dbReference type="Gene3D" id="3.40.33.10">
    <property type="entry name" value="CAP"/>
    <property type="match status" value="2"/>
</dbReference>
<dbReference type="PANTHER" id="PTHR10334">
    <property type="entry name" value="CYSTEINE-RICH SECRETORY PROTEIN-RELATED"/>
    <property type="match status" value="1"/>
</dbReference>
<evidence type="ECO:0000256" key="2">
    <source>
        <dbReference type="ARBA" id="ARBA00022525"/>
    </source>
</evidence>
<reference evidence="6" key="1">
    <citation type="submission" date="2025-08" db="UniProtKB">
        <authorList>
            <consortium name="RefSeq"/>
        </authorList>
    </citation>
    <scope>IDENTIFICATION</scope>
    <source>
        <tissue evidence="6">Whole body pupa</tissue>
    </source>
</reference>
<feature type="compositionally biased region" description="Basic and acidic residues" evidence="3">
    <location>
        <begin position="126"/>
        <end position="139"/>
    </location>
</feature>
<dbReference type="RefSeq" id="XP_037882068.1">
    <property type="nucleotide sequence ID" value="XM_038026140.1"/>
</dbReference>
<dbReference type="InterPro" id="IPR018244">
    <property type="entry name" value="Allrgn_V5/Tpx1_CS"/>
</dbReference>
<dbReference type="InterPro" id="IPR014044">
    <property type="entry name" value="CAP_dom"/>
</dbReference>
<feature type="domain" description="SCP" evidence="4">
    <location>
        <begin position="337"/>
        <end position="467"/>
    </location>
</feature>
<dbReference type="SMART" id="SM00198">
    <property type="entry name" value="SCP"/>
    <property type="match status" value="2"/>
</dbReference>
<evidence type="ECO:0000256" key="1">
    <source>
        <dbReference type="ARBA" id="ARBA00004613"/>
    </source>
</evidence>
<feature type="compositionally biased region" description="Low complexity" evidence="3">
    <location>
        <begin position="147"/>
        <end position="156"/>
    </location>
</feature>
<dbReference type="PROSITE" id="PS01010">
    <property type="entry name" value="CRISP_2"/>
    <property type="match status" value="1"/>
</dbReference>
<organism evidence="5 6">
    <name type="scientific">Glossina fuscipes</name>
    <dbReference type="NCBI Taxonomy" id="7396"/>
    <lineage>
        <taxon>Eukaryota</taxon>
        <taxon>Metazoa</taxon>
        <taxon>Ecdysozoa</taxon>
        <taxon>Arthropoda</taxon>
        <taxon>Hexapoda</taxon>
        <taxon>Insecta</taxon>
        <taxon>Pterygota</taxon>
        <taxon>Neoptera</taxon>
        <taxon>Endopterygota</taxon>
        <taxon>Diptera</taxon>
        <taxon>Brachycera</taxon>
        <taxon>Muscomorpha</taxon>
        <taxon>Hippoboscoidea</taxon>
        <taxon>Glossinidae</taxon>
        <taxon>Glossina</taxon>
    </lineage>
</organism>
<dbReference type="KEGG" id="gfs:119632970"/>
<proteinExistence type="predicted"/>
<dbReference type="GO" id="GO:0005576">
    <property type="term" value="C:extracellular region"/>
    <property type="evidence" value="ECO:0007669"/>
    <property type="project" value="UniProtKB-SubCell"/>
</dbReference>
<dbReference type="SUPFAM" id="SSF55797">
    <property type="entry name" value="PR-1-like"/>
    <property type="match status" value="2"/>
</dbReference>
<dbReference type="FunFam" id="3.40.33.10:FF:000010">
    <property type="entry name" value="Predicted protein"/>
    <property type="match status" value="2"/>
</dbReference>
<feature type="compositionally biased region" description="Basic and acidic residues" evidence="3">
    <location>
        <begin position="1"/>
        <end position="20"/>
    </location>
</feature>
<dbReference type="PRINTS" id="PR00837">
    <property type="entry name" value="V5TPXLIKE"/>
</dbReference>
<keyword evidence="5" id="KW-1185">Reference proteome</keyword>